<comment type="caution">
    <text evidence="1">The sequence shown here is derived from an EMBL/GenBank/DDBJ whole genome shotgun (WGS) entry which is preliminary data.</text>
</comment>
<reference evidence="1" key="1">
    <citation type="submission" date="2022-07" db="EMBL/GenBank/DDBJ databases">
        <title>Phylogenomic reconstructions and comparative analyses of Kickxellomycotina fungi.</title>
        <authorList>
            <person name="Reynolds N.K."/>
            <person name="Stajich J.E."/>
            <person name="Barry K."/>
            <person name="Grigoriev I.V."/>
            <person name="Crous P."/>
            <person name="Smith M.E."/>
        </authorList>
    </citation>
    <scope>NUCLEOTIDE SEQUENCE</scope>
    <source>
        <strain evidence="1">CBS 190363</strain>
    </source>
</reference>
<keyword evidence="2" id="KW-1185">Reference proteome</keyword>
<dbReference type="Proteomes" id="UP001139981">
    <property type="component" value="Unassembled WGS sequence"/>
</dbReference>
<name>A0ACC1M547_9FUNG</name>
<protein>
    <submittedName>
        <fullName evidence="1">Elongation of fatty acids protein 2</fullName>
    </submittedName>
</protein>
<dbReference type="EMBL" id="JANBVB010000205">
    <property type="protein sequence ID" value="KAJ2896334.1"/>
    <property type="molecule type" value="Genomic_DNA"/>
</dbReference>
<evidence type="ECO:0000313" key="1">
    <source>
        <dbReference type="EMBL" id="KAJ2896334.1"/>
    </source>
</evidence>
<gene>
    <name evidence="1" type="primary">FEN1</name>
    <name evidence="1" type="ORF">IWW38_002053</name>
</gene>
<accession>A0ACC1M547</accession>
<organism evidence="1 2">
    <name type="scientific">Coemansia aciculifera</name>
    <dbReference type="NCBI Taxonomy" id="417176"/>
    <lineage>
        <taxon>Eukaryota</taxon>
        <taxon>Fungi</taxon>
        <taxon>Fungi incertae sedis</taxon>
        <taxon>Zoopagomycota</taxon>
        <taxon>Kickxellomycotina</taxon>
        <taxon>Kickxellomycetes</taxon>
        <taxon>Kickxellales</taxon>
        <taxon>Kickxellaceae</taxon>
        <taxon>Coemansia</taxon>
    </lineage>
</organism>
<proteinExistence type="predicted"/>
<sequence>MGIKGLKQVIADRAPSALRTVEMKHLVGRKIAIDASTSLYQFLVAVRNEGQNMTTSDGSTTSHLIGLLYRTVNMVEAGLKPVYVFDGKPPTMKGGELEKRREKRVKAEASLKEAEEEGNEEEAFKQMKRLSKVTPEINEQAKQLLKLMGVPYVTAPCEAEAECAALAKAGKVWAAASQDMDTLLFGAPVLLRNVTVSAARNLPIEEIRLKEVLDDLGYTLDQLIDLGIILGCDYCDSIRGVGPKSGYEYIKEHRSIEEAIKVDKVAKGMPENWPFEQARELFHNADVSDCSTEFVWEKPDTEGMVQFLVQEMEFNEQRVRSAAAKLEKASGKGQQVRIDSFFKVTANRSAPKKEDAKGNSKRKGVVANGSAKRPKK</sequence>
<evidence type="ECO:0000313" key="2">
    <source>
        <dbReference type="Proteomes" id="UP001139981"/>
    </source>
</evidence>